<dbReference type="EMBL" id="SZZP01000010">
    <property type="protein sequence ID" value="TKV80137.1"/>
    <property type="molecule type" value="Genomic_DNA"/>
</dbReference>
<dbReference type="SUPFAM" id="SSF75553">
    <property type="entry name" value="Smc hinge domain"/>
    <property type="match status" value="1"/>
</dbReference>
<dbReference type="AlphaFoldDB" id="A0A4U6RY16"/>
<evidence type="ECO:0000313" key="5">
    <source>
        <dbReference type="Proteomes" id="UP000305095"/>
    </source>
</evidence>
<dbReference type="Pfam" id="PF13555">
    <property type="entry name" value="AAA_29"/>
    <property type="match status" value="1"/>
</dbReference>
<dbReference type="PANTHER" id="PTHR32182:SF0">
    <property type="entry name" value="DNA REPLICATION AND REPAIR PROTEIN RECF"/>
    <property type="match status" value="1"/>
</dbReference>
<dbReference type="RefSeq" id="WP_137479425.1">
    <property type="nucleotide sequence ID" value="NZ_SZZP01000010.1"/>
</dbReference>
<gene>
    <name evidence="4" type="ORF">FDV58_17980</name>
</gene>
<dbReference type="PANTHER" id="PTHR32182">
    <property type="entry name" value="DNA REPLICATION AND REPAIR PROTEIN RECF"/>
    <property type="match status" value="1"/>
</dbReference>
<sequence>MIELRRIILVDWYLFRAQQVDMRGMTAIIGPNGAGKSAIIDAVQTVLSGASMASIRFNPSAQSNVRSKRTLRDYCLGVVSLDEKGERSEPTRQHAYTYVILVFEDLNDGSAVSLGVAFSASASRSDESCEARFIAKGAMTKDDVLASVGDDEVETLQWHAVRTALRARKIEVDDAFSSATDFVAESLRALSPAGFPLDPRRFQRAFRNALLLKPVDNPTEFVRNYVLDVQPIQVDRLRRGIEHWRSLTRRIEELKAQSASLAGILRIVARAVENERVIATTSWQIARLEWEKFRREARRQEEALAQLRSAAGSAEVEAIAAAARHATLDAEHKTIELSIRTSDAEQLAQMYESDKTATLSQRANAMAPVKDIDGLIASIRKAVELNLLVRRDDLLHALLSAVIVARGRAPLSEWDKTLPDDWKGSASHLDAALFAVDQERLAAVRKTFSDAHFTARVATKDLQDRIDQIDSNLKRMDQGLSPIERGTRDLIDALRSHGIEAEPLCDLVEIRDDKWRMAAEAVLGRSREALIVEPGRAVRALEIYREGGEYSFQHAEVINTTKTDSTRPAEKGSLAQIISTENRHARAFLNYRLGRLMMVETMDRMVAAENAITPDRMMQGGRTVRRLPKPEYLKLGRATQAQMRQQLQAERQELTLQLGERAREVGRLEEEARLFEDMFARFQKMIEAGLTCLGSGESLAGFDGKLVEIGKNIEDAKRNRDPKLVADLERLAGEVSTAGRRKSDTQKALDAAKRDRDMAEGEYSGYMKKNREILAADRRARARQMQQDFPQSAAMRDYRPEVAGMAREAIPNRIDGLIADRETRSTTRRSSLMREMTGAMNKHGQEFHVVPPFTAEEATPAAVERWATAEKQRLDTHELVQYEEQCRNAATEMTSAFRDDLLHRLDDAFTGIKVTLNELNRHLKDRQFHGRDYYSFKALEAPTHVDMIELVEESRKPEFNLPLFGDRSQDTGSPMMRAVRQIEEILSNPEARTEEIEDPRKYFNFELYIQDAEGKIRSSLTSRAGTGSGGEGQLPFYIAIGASLAATYQNRRTGESGLSLAIFDEAFNRLDTRAIGQCSEFMRDLGLQVMLATPDEKRHVFMEVVDTVVNVNRLGNQVMIDTEFLTEKARDAIVAVDPYRKGFDVFKSELIAAEKAEATPRDQAAE</sequence>
<dbReference type="GO" id="GO:0005694">
    <property type="term" value="C:chromosome"/>
    <property type="evidence" value="ECO:0007669"/>
    <property type="project" value="InterPro"/>
</dbReference>
<accession>A0A4U6RY16</accession>
<name>A0A4U6RY16_BRAEL</name>
<dbReference type="Pfam" id="PF13558">
    <property type="entry name" value="SbcC_Walker_B"/>
    <property type="match status" value="1"/>
</dbReference>
<dbReference type="GO" id="GO:0051276">
    <property type="term" value="P:chromosome organization"/>
    <property type="evidence" value="ECO:0007669"/>
    <property type="project" value="InterPro"/>
</dbReference>
<feature type="domain" description="SMC hinge" evidence="3">
    <location>
        <begin position="503"/>
        <end position="603"/>
    </location>
</feature>
<evidence type="ECO:0000256" key="2">
    <source>
        <dbReference type="SAM" id="Coils"/>
    </source>
</evidence>
<comment type="caution">
    <text evidence="4">The sequence shown here is derived from an EMBL/GenBank/DDBJ whole genome shotgun (WGS) entry which is preliminary data.</text>
</comment>
<organism evidence="4 5">
    <name type="scientific">Bradyrhizobium elkanii</name>
    <dbReference type="NCBI Taxonomy" id="29448"/>
    <lineage>
        <taxon>Bacteria</taxon>
        <taxon>Pseudomonadati</taxon>
        <taxon>Pseudomonadota</taxon>
        <taxon>Alphaproteobacteria</taxon>
        <taxon>Hyphomicrobiales</taxon>
        <taxon>Nitrobacteraceae</taxon>
        <taxon>Bradyrhizobium</taxon>
    </lineage>
</organism>
<dbReference type="InterPro" id="IPR027417">
    <property type="entry name" value="P-loop_NTPase"/>
</dbReference>
<evidence type="ECO:0000259" key="3">
    <source>
        <dbReference type="Pfam" id="PF06470"/>
    </source>
</evidence>
<dbReference type="GO" id="GO:0005524">
    <property type="term" value="F:ATP binding"/>
    <property type="evidence" value="ECO:0007669"/>
    <property type="project" value="InterPro"/>
</dbReference>
<keyword evidence="1 2" id="KW-0175">Coiled coil</keyword>
<dbReference type="SUPFAM" id="SSF52540">
    <property type="entry name" value="P-loop containing nucleoside triphosphate hydrolases"/>
    <property type="match status" value="2"/>
</dbReference>
<protein>
    <recommendedName>
        <fullName evidence="3">SMC hinge domain-containing protein</fullName>
    </recommendedName>
</protein>
<dbReference type="Pfam" id="PF06470">
    <property type="entry name" value="SMC_hinge"/>
    <property type="match status" value="1"/>
</dbReference>
<evidence type="ECO:0000256" key="1">
    <source>
        <dbReference type="ARBA" id="ARBA00023054"/>
    </source>
</evidence>
<reference evidence="4 5" key="1">
    <citation type="submission" date="2019-05" db="EMBL/GenBank/DDBJ databases">
        <title>Draft Genome of Bradyrhizobium elkanii strain SEMIA 938, Used in Commercial Inoculants for Lupinus spp. in Brazil.</title>
        <authorList>
            <person name="Hungria M."/>
            <person name="Delamuta J.R.M."/>
            <person name="Ribeiro R.A."/>
            <person name="Nogueira M.A."/>
        </authorList>
    </citation>
    <scope>NUCLEOTIDE SEQUENCE [LARGE SCALE GENOMIC DNA]</scope>
    <source>
        <strain evidence="4 5">Semia 938</strain>
    </source>
</reference>
<dbReference type="InterPro" id="IPR036277">
    <property type="entry name" value="SMC_hinge_sf"/>
</dbReference>
<feature type="coiled-coil region" evidence="2">
    <location>
        <begin position="290"/>
        <end position="317"/>
    </location>
</feature>
<dbReference type="Proteomes" id="UP000305095">
    <property type="component" value="Unassembled WGS sequence"/>
</dbReference>
<proteinExistence type="predicted"/>
<dbReference type="Gene3D" id="3.40.50.300">
    <property type="entry name" value="P-loop containing nucleotide triphosphate hydrolases"/>
    <property type="match status" value="1"/>
</dbReference>
<evidence type="ECO:0000313" key="4">
    <source>
        <dbReference type="EMBL" id="TKV80137.1"/>
    </source>
</evidence>
<dbReference type="InterPro" id="IPR010935">
    <property type="entry name" value="SMC_hinge"/>
</dbReference>
<dbReference type="GO" id="GO:0000731">
    <property type="term" value="P:DNA synthesis involved in DNA repair"/>
    <property type="evidence" value="ECO:0007669"/>
    <property type="project" value="TreeGrafter"/>
</dbReference>
<feature type="coiled-coil region" evidence="2">
    <location>
        <begin position="637"/>
        <end position="671"/>
    </location>
</feature>
<dbReference type="GO" id="GO:0006302">
    <property type="term" value="P:double-strand break repair"/>
    <property type="evidence" value="ECO:0007669"/>
    <property type="project" value="TreeGrafter"/>
</dbReference>